<accession>A0A975G6Z1</accession>
<feature type="compositionally biased region" description="Basic and acidic residues" evidence="1">
    <location>
        <begin position="131"/>
        <end position="144"/>
    </location>
</feature>
<proteinExistence type="predicted"/>
<dbReference type="InterPro" id="IPR001466">
    <property type="entry name" value="Beta-lactam-related"/>
</dbReference>
<dbReference type="AlphaFoldDB" id="A0A975G6Z1"/>
<evidence type="ECO:0000313" key="4">
    <source>
        <dbReference type="Proteomes" id="UP000676169"/>
    </source>
</evidence>
<protein>
    <submittedName>
        <fullName evidence="3">Beta-lactamase family protein</fullName>
    </submittedName>
</protein>
<evidence type="ECO:0000259" key="2">
    <source>
        <dbReference type="Pfam" id="PF00144"/>
    </source>
</evidence>
<reference evidence="3" key="1">
    <citation type="submission" date="2021-04" db="EMBL/GenBank/DDBJ databases">
        <title>Luteolibacter sp. 32A isolated from the skin of an Anderson's salamander (Ambystoma andersonii).</title>
        <authorList>
            <person name="Spergser J."/>
            <person name="Busse H.-J."/>
        </authorList>
    </citation>
    <scope>NUCLEOTIDE SEQUENCE</scope>
    <source>
        <strain evidence="3">32A</strain>
    </source>
</reference>
<dbReference type="Gene3D" id="3.40.710.10">
    <property type="entry name" value="DD-peptidase/beta-lactamase superfamily"/>
    <property type="match status" value="1"/>
</dbReference>
<sequence>MVRCILILCASVAVSMAKEPLDVSADLAKLLENSQVPGMAAAAVLKGEVVAAGTAGVRKLDEPQKVELGDHFHVGSCTKSMTASLAAMIIADGKIGWDTKVSDVFKDFEIHPDYREATLRQMLSNSGGVPHELKNPSWDRNRSGPEQRKALVKDILSVKPDYTPGQGRVYSNGGFAIGGAALEKVTGRAWEDLMQERLFKPLGITSAGFGAPATNGKVDQPYGHHLVNGKLVAVNPQPDGDNPAAIGPAGTVYMSVLDFAKYAGFHLGDLKKGPLSQTQLDDLHRPVPPGDDYACGWVTTKRDWAGGATLTHNGSNTMFFAVMWLAPAKDFAVVAVCNSGDGAKVCDQAASLLIGKCVPK</sequence>
<name>A0A975G6Z1_9BACT</name>
<evidence type="ECO:0000313" key="3">
    <source>
        <dbReference type="EMBL" id="QUE49957.1"/>
    </source>
</evidence>
<dbReference type="EMBL" id="CP073100">
    <property type="protein sequence ID" value="QUE49957.1"/>
    <property type="molecule type" value="Genomic_DNA"/>
</dbReference>
<feature type="region of interest" description="Disordered" evidence="1">
    <location>
        <begin position="125"/>
        <end position="144"/>
    </location>
</feature>
<gene>
    <name evidence="3" type="ORF">KBB96_13890</name>
</gene>
<dbReference type="PANTHER" id="PTHR46825">
    <property type="entry name" value="D-ALANYL-D-ALANINE-CARBOXYPEPTIDASE/ENDOPEPTIDASE AMPH"/>
    <property type="match status" value="1"/>
</dbReference>
<organism evidence="3 4">
    <name type="scientific">Luteolibacter ambystomatis</name>
    <dbReference type="NCBI Taxonomy" id="2824561"/>
    <lineage>
        <taxon>Bacteria</taxon>
        <taxon>Pseudomonadati</taxon>
        <taxon>Verrucomicrobiota</taxon>
        <taxon>Verrucomicrobiia</taxon>
        <taxon>Verrucomicrobiales</taxon>
        <taxon>Verrucomicrobiaceae</taxon>
        <taxon>Luteolibacter</taxon>
    </lineage>
</organism>
<dbReference type="RefSeq" id="WP_211630046.1">
    <property type="nucleotide sequence ID" value="NZ_CP073100.1"/>
</dbReference>
<dbReference type="Pfam" id="PF00144">
    <property type="entry name" value="Beta-lactamase"/>
    <property type="match status" value="1"/>
</dbReference>
<keyword evidence="4" id="KW-1185">Reference proteome</keyword>
<dbReference type="Proteomes" id="UP000676169">
    <property type="component" value="Chromosome"/>
</dbReference>
<dbReference type="PANTHER" id="PTHR46825:SF15">
    <property type="entry name" value="BETA-LACTAMASE-RELATED DOMAIN-CONTAINING PROTEIN"/>
    <property type="match status" value="1"/>
</dbReference>
<evidence type="ECO:0000256" key="1">
    <source>
        <dbReference type="SAM" id="MobiDB-lite"/>
    </source>
</evidence>
<dbReference type="KEGG" id="lamb:KBB96_13890"/>
<dbReference type="InterPro" id="IPR050491">
    <property type="entry name" value="AmpC-like"/>
</dbReference>
<feature type="domain" description="Beta-lactamase-related" evidence="2">
    <location>
        <begin position="27"/>
        <end position="342"/>
    </location>
</feature>
<dbReference type="SUPFAM" id="SSF56601">
    <property type="entry name" value="beta-lactamase/transpeptidase-like"/>
    <property type="match status" value="1"/>
</dbReference>
<dbReference type="InterPro" id="IPR012338">
    <property type="entry name" value="Beta-lactam/transpept-like"/>
</dbReference>